<protein>
    <submittedName>
        <fullName evidence="1">Uncharacterized protein</fullName>
    </submittedName>
</protein>
<sequence length="454" mass="51153">MVRYTSPQILDEDAVYTLGYGHNGAQHELGGDIDGSTLIENSGRLGDAKSFDDLPLPNVKFELYQEDTLVQTSRESDIPVTPSARDNSDEEEYVLASESNTSKVSHSFRSKSSAEPDVKTLLLKTAEPFNLKFEASSPEGSGKKSHRVSPAQGTESVIFHTCTNPQQLRRRERYKFVVENDLEKAGIWTGPTSQPPGEWTDAERDLLSHLSMRGLEPLVPSSWERDFPTFPKALFSPCGARESLIESLSGHEFRGMDERALIDLVANMRIAIKALEALITLGPRSRDRQRFNLQPEPVLRRILKSYIRWGLRDANLYKEPQKIPFHTIYTVKQFQSVKTAVISVVDDLIALGDRHRRLWTMSQTDKNNSKYESPYDYNKHGKKNLPILTGFLICGCTLSVITLDLNPGHLNDAKSARFIAQFDFSEPDQDVWNSLAVAIAVVLMRNGMLRLKIE</sequence>
<accession>A0ACB8UUN6</accession>
<comment type="caution">
    <text evidence="1">The sequence shown here is derived from an EMBL/GenBank/DDBJ whole genome shotgun (WGS) entry which is preliminary data.</text>
</comment>
<gene>
    <name evidence="1" type="ORF">LOY88_004331</name>
</gene>
<dbReference type="EMBL" id="JALBCA010000064">
    <property type="protein sequence ID" value="KAI2385025.1"/>
    <property type="molecule type" value="Genomic_DNA"/>
</dbReference>
<name>A0ACB8UUN6_9EURO</name>
<evidence type="ECO:0000313" key="1">
    <source>
        <dbReference type="EMBL" id="KAI2385025.1"/>
    </source>
</evidence>
<organism evidence="1">
    <name type="scientific">Ophidiomyces ophidiicola</name>
    <dbReference type="NCBI Taxonomy" id="1387563"/>
    <lineage>
        <taxon>Eukaryota</taxon>
        <taxon>Fungi</taxon>
        <taxon>Dikarya</taxon>
        <taxon>Ascomycota</taxon>
        <taxon>Pezizomycotina</taxon>
        <taxon>Eurotiomycetes</taxon>
        <taxon>Eurotiomycetidae</taxon>
        <taxon>Onygenales</taxon>
        <taxon>Onygenaceae</taxon>
        <taxon>Ophidiomyces</taxon>
    </lineage>
</organism>
<proteinExistence type="predicted"/>
<reference evidence="1" key="1">
    <citation type="journal article" date="2022" name="bioRxiv">
        <title>Population genetic analysis of Ophidiomyces ophidiicola, the causative agent of snake fungal disease, indicates recent introductions to the USA.</title>
        <authorList>
            <person name="Ladner J.T."/>
            <person name="Palmer J.M."/>
            <person name="Ettinger C.L."/>
            <person name="Stajich J.E."/>
            <person name="Farrell T.M."/>
            <person name="Glorioso B.M."/>
            <person name="Lawson B."/>
            <person name="Price S.J."/>
            <person name="Stengle A.G."/>
            <person name="Grear D.A."/>
            <person name="Lorch J.M."/>
        </authorList>
    </citation>
    <scope>NUCLEOTIDE SEQUENCE</scope>
    <source>
        <strain evidence="1">NWHC 24266-5</strain>
    </source>
</reference>